<evidence type="ECO:0000313" key="2">
    <source>
        <dbReference type="EMBL" id="OAG05851.1"/>
    </source>
</evidence>
<evidence type="ECO:0000256" key="1">
    <source>
        <dbReference type="SAM" id="MobiDB-lite"/>
    </source>
</evidence>
<reference evidence="2 3" key="1">
    <citation type="submission" date="2016-05" db="EMBL/GenBank/DDBJ databases">
        <title>Comparative analysis of secretome profiles of manganese(II)-oxidizing ascomycete fungi.</title>
        <authorList>
            <consortium name="DOE Joint Genome Institute"/>
            <person name="Zeiner C.A."/>
            <person name="Purvine S.O."/>
            <person name="Zink E.M."/>
            <person name="Wu S."/>
            <person name="Pasa-Tolic L."/>
            <person name="Chaput D.L."/>
            <person name="Haridas S."/>
            <person name="Grigoriev I.V."/>
            <person name="Santelli C.M."/>
            <person name="Hansel C.M."/>
        </authorList>
    </citation>
    <scope>NUCLEOTIDE SEQUENCE [LARGE SCALE GENOMIC DNA]</scope>
    <source>
        <strain evidence="2 3">AP3s5-JAC2a</strain>
    </source>
</reference>
<dbReference type="AlphaFoldDB" id="A0A177CF72"/>
<gene>
    <name evidence="2" type="ORF">CC84DRAFT_738876</name>
</gene>
<sequence length="277" mass="30059">MHPGSAHCTSRTLRHVVGVHRRSRCAAASRRRRWFACCAMGESRRRCWRRSRALDGIIAGQISANLPSGDGIMVWHGSGCPLARRRKRDDAKGVGSSDQGPFRRTAGPMIDTSLVARWLPAATVARTPRWPAARRADGRAAAKWRWAAAAARTRTRQACSACTEPSRAASAAESDAWSVCAAAVWGRQKRARAAVNLAGTWRRLAARPPAPALSPRARQNRTLIRQPRCRAMFLRAPPAANGAREIPGRTALSARFSEPSGAACEGLQSRHGPGRGR</sequence>
<feature type="region of interest" description="Disordered" evidence="1">
    <location>
        <begin position="257"/>
        <end position="277"/>
    </location>
</feature>
<dbReference type="RefSeq" id="XP_018036216.1">
    <property type="nucleotide sequence ID" value="XM_018187241.1"/>
</dbReference>
<organism evidence="2 3">
    <name type="scientific">Paraphaeosphaeria sporulosa</name>
    <dbReference type="NCBI Taxonomy" id="1460663"/>
    <lineage>
        <taxon>Eukaryota</taxon>
        <taxon>Fungi</taxon>
        <taxon>Dikarya</taxon>
        <taxon>Ascomycota</taxon>
        <taxon>Pezizomycotina</taxon>
        <taxon>Dothideomycetes</taxon>
        <taxon>Pleosporomycetidae</taxon>
        <taxon>Pleosporales</taxon>
        <taxon>Massarineae</taxon>
        <taxon>Didymosphaeriaceae</taxon>
        <taxon>Paraphaeosphaeria</taxon>
    </lineage>
</organism>
<name>A0A177CF72_9PLEO</name>
<proteinExistence type="predicted"/>
<evidence type="ECO:0000313" key="3">
    <source>
        <dbReference type="Proteomes" id="UP000077069"/>
    </source>
</evidence>
<keyword evidence="3" id="KW-1185">Reference proteome</keyword>
<dbReference type="InParanoid" id="A0A177CF72"/>
<dbReference type="Proteomes" id="UP000077069">
    <property type="component" value="Unassembled WGS sequence"/>
</dbReference>
<feature type="region of interest" description="Disordered" evidence="1">
    <location>
        <begin position="85"/>
        <end position="106"/>
    </location>
</feature>
<protein>
    <submittedName>
        <fullName evidence="2">Uncharacterized protein</fullName>
    </submittedName>
</protein>
<accession>A0A177CF72</accession>
<dbReference type="GeneID" id="28770727"/>
<dbReference type="EMBL" id="KV441552">
    <property type="protein sequence ID" value="OAG05851.1"/>
    <property type="molecule type" value="Genomic_DNA"/>
</dbReference>